<accession>A0A1S2LGW2</accession>
<dbReference type="InterPro" id="IPR004143">
    <property type="entry name" value="BPL_LPL_catalytic"/>
</dbReference>
<comment type="caution">
    <text evidence="5">The sequence shown here is derived from an EMBL/GenBank/DDBJ whole genome shotgun (WGS) entry which is preliminary data.</text>
</comment>
<keyword evidence="6" id="KW-1185">Reference proteome</keyword>
<organism evidence="5 6">
    <name type="scientific">Anaerobacillus alkalilacustris</name>
    <dbReference type="NCBI Taxonomy" id="393763"/>
    <lineage>
        <taxon>Bacteria</taxon>
        <taxon>Bacillati</taxon>
        <taxon>Bacillota</taxon>
        <taxon>Bacilli</taxon>
        <taxon>Bacillales</taxon>
        <taxon>Bacillaceae</taxon>
        <taxon>Anaerobacillus</taxon>
    </lineage>
</organism>
<protein>
    <recommendedName>
        <fullName evidence="3">Octanoyl-[GcvH]:protein N-octanoyltransferase</fullName>
        <ecNumber evidence="3">2.3.1.204</ecNumber>
    </recommendedName>
    <alternativeName>
        <fullName evidence="3">Octanoyl-[GcvH]:E2 amidotransferase</fullName>
    </alternativeName>
</protein>
<dbReference type="InterPro" id="IPR050664">
    <property type="entry name" value="Octanoyltrans_LipM/LipL"/>
</dbReference>
<sequence length="276" mass="30772">MKLSIFDINHWRLIDQSTLGPAFNPLQSFAVDDTLCTSVGEGNSFPVVRTWVHHQTIVLGIQDSRLPFINDGIDYLNSIGYKAIVRNSGGLAVVLDEGILNISLIIKEDRQISINSGYDAMYELIMAMFKDVTTKIEAREIVGSYCPGSYDLSIDGKKFAGISQRRVRGGVAVQIYLCVNGSGSDRAAFIKQFYQTAIKGAETKFTYPEIIPSTMASLTELLGIDLTVQDVMVRLLKVLQQQTRATIEPSQLTGNEMPLFEANLERMFKRNQFNRS</sequence>
<dbReference type="Pfam" id="PF21948">
    <property type="entry name" value="LplA-B_cat"/>
    <property type="match status" value="1"/>
</dbReference>
<evidence type="ECO:0000313" key="5">
    <source>
        <dbReference type="EMBL" id="OIJ11789.1"/>
    </source>
</evidence>
<reference evidence="5 6" key="1">
    <citation type="submission" date="2016-10" db="EMBL/GenBank/DDBJ databases">
        <title>Draft genome sequences of four alkaliphilic bacteria belonging to the Anaerobacillus genus.</title>
        <authorList>
            <person name="Bassil N.M."/>
            <person name="Lloyd J.R."/>
        </authorList>
    </citation>
    <scope>NUCLEOTIDE SEQUENCE [LARGE SCALE GENOMIC DNA]</scope>
    <source>
        <strain evidence="5 6">DSM 18345</strain>
    </source>
</reference>
<dbReference type="PROSITE" id="PS51733">
    <property type="entry name" value="BPL_LPL_CATALYTIC"/>
    <property type="match status" value="1"/>
</dbReference>
<name>A0A1S2LGW2_9BACI</name>
<dbReference type="SUPFAM" id="SSF55681">
    <property type="entry name" value="Class II aaRS and biotin synthetases"/>
    <property type="match status" value="1"/>
</dbReference>
<dbReference type="AlphaFoldDB" id="A0A1S2LGW2"/>
<dbReference type="OrthoDB" id="2080934at2"/>
<dbReference type="InterPro" id="IPR045864">
    <property type="entry name" value="aa-tRNA-synth_II/BPL/LPL"/>
</dbReference>
<proteinExistence type="inferred from homology"/>
<keyword evidence="1 3" id="KW-0808">Transferase</keyword>
<feature type="site" description="Lowers pKa of active site Cys" evidence="3">
    <location>
        <position position="158"/>
    </location>
</feature>
<feature type="domain" description="BPL/LPL catalytic" evidence="4">
    <location>
        <begin position="42"/>
        <end position="226"/>
    </location>
</feature>
<dbReference type="EMBL" id="MLQR01000036">
    <property type="protein sequence ID" value="OIJ11789.1"/>
    <property type="molecule type" value="Genomic_DNA"/>
</dbReference>
<comment type="miscellaneous">
    <text evidence="3">The reaction proceeds via a thioester-linked acyl-enzyme intermediate.</text>
</comment>
<comment type="catalytic activity">
    <reaction evidence="3">
        <text>N(6)-octanoyl-L-lysyl-[glycine-cleavage complex H protein] + L-lysyl-[lipoyl-carrier protein] = N(6)-octanoyl-L-lysyl-[lipoyl-carrier protein] + L-lysyl-[glycine-cleavage complex H protein]</text>
        <dbReference type="Rhea" id="RHEA:20213"/>
        <dbReference type="Rhea" id="RHEA-COMP:10500"/>
        <dbReference type="Rhea" id="RHEA-COMP:10501"/>
        <dbReference type="Rhea" id="RHEA-COMP:10503"/>
        <dbReference type="Rhea" id="RHEA-COMP:10504"/>
        <dbReference type="ChEBI" id="CHEBI:29969"/>
        <dbReference type="ChEBI" id="CHEBI:78809"/>
        <dbReference type="EC" id="2.3.1.204"/>
    </reaction>
</comment>
<dbReference type="InterPro" id="IPR024897">
    <property type="entry name" value="LipL"/>
</dbReference>
<dbReference type="GO" id="GO:0009249">
    <property type="term" value="P:protein lipoylation"/>
    <property type="evidence" value="ECO:0007669"/>
    <property type="project" value="UniProtKB-UniRule"/>
</dbReference>
<dbReference type="RefSeq" id="WP_071310469.1">
    <property type="nucleotide sequence ID" value="NZ_MLQR01000036.1"/>
</dbReference>
<dbReference type="PANTHER" id="PTHR43679:SF2">
    <property type="entry name" value="OCTANOYL-[GCVH]:PROTEIN N-OCTANOYLTRANSFERASE"/>
    <property type="match status" value="1"/>
</dbReference>
<dbReference type="Gene3D" id="3.30.930.10">
    <property type="entry name" value="Bira Bifunctional Protein, Domain 2"/>
    <property type="match status" value="1"/>
</dbReference>
<comment type="function">
    <text evidence="3">Catalyzes the amidotransfer (transamidation) of the octanoyl moiety from octanoyl-GcvH to the lipoyl domain of the E2 subunit of lipoate-dependent enzymes.</text>
</comment>
<comment type="similarity">
    <text evidence="3">Belongs to the octanoyltransferase LipL family.</text>
</comment>
<dbReference type="PANTHER" id="PTHR43679">
    <property type="entry name" value="OCTANOYLTRANSFERASE LIPM-RELATED"/>
    <property type="match status" value="1"/>
</dbReference>
<gene>
    <name evidence="3" type="primary">lipL</name>
    <name evidence="5" type="ORF">BKP37_15230</name>
</gene>
<dbReference type="HAMAP" id="MF_02119">
    <property type="entry name" value="LipL"/>
    <property type="match status" value="1"/>
</dbReference>
<comment type="pathway">
    <text evidence="3">Protein modification; protein lipoylation via endogenous pathway; protein N(6)-(lipoyl)lysine from octanoyl-[acyl-carrier-protein].</text>
</comment>
<dbReference type="GO" id="GO:0033819">
    <property type="term" value="F:lipoyl(octanoyl) transferase activity"/>
    <property type="evidence" value="ECO:0007669"/>
    <property type="project" value="InterPro"/>
</dbReference>
<dbReference type="EC" id="2.3.1.204" evidence="3"/>
<keyword evidence="2 3" id="KW-0012">Acyltransferase</keyword>
<dbReference type="CDD" id="cd16443">
    <property type="entry name" value="LplA"/>
    <property type="match status" value="1"/>
</dbReference>
<dbReference type="GO" id="GO:0009107">
    <property type="term" value="P:lipoate biosynthetic process"/>
    <property type="evidence" value="ECO:0007669"/>
    <property type="project" value="UniProtKB-UniRule"/>
</dbReference>
<dbReference type="Proteomes" id="UP000179524">
    <property type="component" value="Unassembled WGS sequence"/>
</dbReference>
<evidence type="ECO:0000256" key="1">
    <source>
        <dbReference type="ARBA" id="ARBA00022679"/>
    </source>
</evidence>
<feature type="active site" description="Acyl-thioester intermediate" evidence="3">
    <location>
        <position position="146"/>
    </location>
</feature>
<evidence type="ECO:0000259" key="4">
    <source>
        <dbReference type="PROSITE" id="PS51733"/>
    </source>
</evidence>
<evidence type="ECO:0000313" key="6">
    <source>
        <dbReference type="Proteomes" id="UP000179524"/>
    </source>
</evidence>
<evidence type="ECO:0000256" key="3">
    <source>
        <dbReference type="HAMAP-Rule" id="MF_02119"/>
    </source>
</evidence>
<evidence type="ECO:0000256" key="2">
    <source>
        <dbReference type="ARBA" id="ARBA00023315"/>
    </source>
</evidence>